<proteinExistence type="predicted"/>
<dbReference type="Proteomes" id="UP000561011">
    <property type="component" value="Unassembled WGS sequence"/>
</dbReference>
<dbReference type="RefSeq" id="WP_179913376.1">
    <property type="nucleotide sequence ID" value="NZ_JACBYE010000020.1"/>
</dbReference>
<keyword evidence="4" id="KW-1185">Reference proteome</keyword>
<protein>
    <submittedName>
        <fullName evidence="3">Uncharacterized protein</fullName>
    </submittedName>
</protein>
<sequence length="306" mass="31445">MRTRVSTSVALSAAAVLALTACAGSPDPSPTTTSSPTSTAVADPTNLGELERAVIDEGLVDSASFQVDTGQGSTLTIQLFWDDVPSAADQLAAFTEVDRRIDELPDRRPEATQIVLSTTRPDGGFSGIQTGYDPGTEVLTGMLEAVDGTVCHSANLARRDTGDGSGERAILDLRCAVEATDAVGLAGSYDEVTGIGTGIAGVDATTWEVSIQRRSTSEALLRLDAGPVDGRQQVLVDAMTTAVGAGAARLTVIDSGTSVVVAGFADAGQSGLCTTLVDQMTAAGVERASARLQLRDAQDWACNLNP</sequence>
<name>A0A853ET35_9MICO</name>
<accession>A0A853ET35</accession>
<evidence type="ECO:0000256" key="1">
    <source>
        <dbReference type="SAM" id="MobiDB-lite"/>
    </source>
</evidence>
<feature type="signal peptide" evidence="2">
    <location>
        <begin position="1"/>
        <end position="23"/>
    </location>
</feature>
<gene>
    <name evidence="3" type="ORF">HZZ10_09865</name>
</gene>
<evidence type="ECO:0000313" key="4">
    <source>
        <dbReference type="Proteomes" id="UP000561011"/>
    </source>
</evidence>
<organism evidence="3 4">
    <name type="scientific">Sanguibacter inulinus</name>
    <dbReference type="NCBI Taxonomy" id="60922"/>
    <lineage>
        <taxon>Bacteria</taxon>
        <taxon>Bacillati</taxon>
        <taxon>Actinomycetota</taxon>
        <taxon>Actinomycetes</taxon>
        <taxon>Micrococcales</taxon>
        <taxon>Sanguibacteraceae</taxon>
        <taxon>Sanguibacter</taxon>
    </lineage>
</organism>
<reference evidence="3 4" key="1">
    <citation type="submission" date="2020-07" db="EMBL/GenBank/DDBJ databases">
        <title>MOT database genomes.</title>
        <authorList>
            <person name="Joseph S."/>
            <person name="Aduse-Opoku J."/>
            <person name="Hashim A."/>
            <person name="Wade W."/>
            <person name="Curtis M."/>
        </authorList>
    </citation>
    <scope>NUCLEOTIDE SEQUENCE [LARGE SCALE GENOMIC DNA]</scope>
    <source>
        <strain evidence="3 4">DSM 100099</strain>
    </source>
</reference>
<feature type="compositionally biased region" description="Low complexity" evidence="1">
    <location>
        <begin position="30"/>
        <end position="45"/>
    </location>
</feature>
<evidence type="ECO:0000313" key="3">
    <source>
        <dbReference type="EMBL" id="NYS93826.1"/>
    </source>
</evidence>
<dbReference type="PROSITE" id="PS51257">
    <property type="entry name" value="PROKAR_LIPOPROTEIN"/>
    <property type="match status" value="1"/>
</dbReference>
<dbReference type="AlphaFoldDB" id="A0A853ET35"/>
<keyword evidence="2" id="KW-0732">Signal</keyword>
<comment type="caution">
    <text evidence="3">The sequence shown here is derived from an EMBL/GenBank/DDBJ whole genome shotgun (WGS) entry which is preliminary data.</text>
</comment>
<feature type="chain" id="PRO_5033013774" evidence="2">
    <location>
        <begin position="24"/>
        <end position="306"/>
    </location>
</feature>
<feature type="region of interest" description="Disordered" evidence="1">
    <location>
        <begin position="24"/>
        <end position="45"/>
    </location>
</feature>
<dbReference type="EMBL" id="JACBYE010000020">
    <property type="protein sequence ID" value="NYS93826.1"/>
    <property type="molecule type" value="Genomic_DNA"/>
</dbReference>
<evidence type="ECO:0000256" key="2">
    <source>
        <dbReference type="SAM" id="SignalP"/>
    </source>
</evidence>